<feature type="compositionally biased region" description="Basic and acidic residues" evidence="3">
    <location>
        <begin position="682"/>
        <end position="698"/>
    </location>
</feature>
<gene>
    <name evidence="5" type="ORF">PRZ48_007986</name>
</gene>
<evidence type="ECO:0000256" key="3">
    <source>
        <dbReference type="SAM" id="MobiDB-lite"/>
    </source>
</evidence>
<feature type="compositionally biased region" description="Basic and acidic residues" evidence="3">
    <location>
        <begin position="713"/>
        <end position="722"/>
    </location>
</feature>
<feature type="compositionally biased region" description="Basic and acidic residues" evidence="3">
    <location>
        <begin position="631"/>
        <end position="641"/>
    </location>
</feature>
<evidence type="ECO:0000313" key="6">
    <source>
        <dbReference type="Proteomes" id="UP001305779"/>
    </source>
</evidence>
<dbReference type="InterPro" id="IPR006703">
    <property type="entry name" value="G_AIG1"/>
</dbReference>
<accession>A0ABR0EFA2</accession>
<evidence type="ECO:0000256" key="1">
    <source>
        <dbReference type="ARBA" id="ARBA00022741"/>
    </source>
</evidence>
<keyword evidence="6" id="KW-1185">Reference proteome</keyword>
<evidence type="ECO:0000313" key="5">
    <source>
        <dbReference type="EMBL" id="KAK4499800.1"/>
    </source>
</evidence>
<evidence type="ECO:0000259" key="4">
    <source>
        <dbReference type="Pfam" id="PF04548"/>
    </source>
</evidence>
<proteinExistence type="predicted"/>
<organism evidence="5 6">
    <name type="scientific">Zasmidium cellare</name>
    <name type="common">Wine cellar mold</name>
    <name type="synonym">Racodium cellare</name>
    <dbReference type="NCBI Taxonomy" id="395010"/>
    <lineage>
        <taxon>Eukaryota</taxon>
        <taxon>Fungi</taxon>
        <taxon>Dikarya</taxon>
        <taxon>Ascomycota</taxon>
        <taxon>Pezizomycotina</taxon>
        <taxon>Dothideomycetes</taxon>
        <taxon>Dothideomycetidae</taxon>
        <taxon>Mycosphaerellales</taxon>
        <taxon>Mycosphaerellaceae</taxon>
        <taxon>Zasmidium</taxon>
    </lineage>
</organism>
<sequence length="766" mass="87231">MDERSALMRSIEPIGDMILVMGVTGAGKSHFINCLAGEGSAEEYHGLQSGTKKCDMVPVSIGYDGTRVAIVDTPGFDDSSGSDVNGLTNIVRFLTSQYKLGIRLQGVIYLHRITDVKMAGSALANFELFRDLCGDQALSNTVLLTTMWGELRDPSKGWDRQHELREHYWGMMESRGAHIGEFDGTKESAEAVVGFLVDKEEHIVLKVQEEIGQEGKPLKDTTAGKRVMNQQRKKMNDAKARFAQDEVKKHEAEISKLDARVDQEVEAACKKNRLEKWMAPLQLKPELWKKIRWLESENTHLTKSLQAAESNAEALQQSRKQLVVEANRLEEEKAELQQRVNELEYAEQEAKVERSRKNGLQLFEEIERLRRENEQHVKAISELRQDNSRIAGEVIRLRTENNQKSSDEYFVKAWDSLRYSISDWAFKHFQGQLALPKDFKADWEIASLVGDVASYLKSEKRRWLLVQSFVWRQLEDKVLHRAAVLWAGQHRHALRKLIEAVEDVQEAAEEGVVERTLKVLLPYTSSASGHGSPCRGELLEIVLKAIALSKDFDQQRALFKVCRPEGPRGEEFDIWCNSRSLQSENGSSQDGDELFAKLVKIPGLHRYGDVDGAGKFDDEVVIVKAVVESEKSRAKKSDGNLRRAPTRLRRHGQQVDVNKSNEKQRGGQDVPKRRPVQVVEQDPPRKKSLEATRDERPKTIPRKSVQDQSQESTRSDTHKYEKPLPPSPKVKSFGDRAKKLLSPRKLMIDEERDQWQRKYDGTWPNG</sequence>
<feature type="region of interest" description="Disordered" evidence="3">
    <location>
        <begin position="631"/>
        <end position="766"/>
    </location>
</feature>
<feature type="compositionally biased region" description="Basic and acidic residues" evidence="3">
    <location>
        <begin position="746"/>
        <end position="760"/>
    </location>
</feature>
<feature type="compositionally biased region" description="Basic and acidic residues" evidence="3">
    <location>
        <begin position="659"/>
        <end position="672"/>
    </location>
</feature>
<reference evidence="5 6" key="1">
    <citation type="journal article" date="2023" name="G3 (Bethesda)">
        <title>A chromosome-level genome assembly of Zasmidium syzygii isolated from banana leaves.</title>
        <authorList>
            <person name="van Westerhoven A.C."/>
            <person name="Mehrabi R."/>
            <person name="Talebi R."/>
            <person name="Steentjes M.B.F."/>
            <person name="Corcolon B."/>
            <person name="Chong P.A."/>
            <person name="Kema G.H.J."/>
            <person name="Seidl M.F."/>
        </authorList>
    </citation>
    <scope>NUCLEOTIDE SEQUENCE [LARGE SCALE GENOMIC DNA]</scope>
    <source>
        <strain evidence="5 6">P124</strain>
    </source>
</reference>
<dbReference type="Proteomes" id="UP001305779">
    <property type="component" value="Unassembled WGS sequence"/>
</dbReference>
<evidence type="ECO:0000256" key="2">
    <source>
        <dbReference type="SAM" id="Coils"/>
    </source>
</evidence>
<dbReference type="Pfam" id="PF04548">
    <property type="entry name" value="AIG1"/>
    <property type="match status" value="1"/>
</dbReference>
<dbReference type="Gene3D" id="3.40.50.300">
    <property type="entry name" value="P-loop containing nucleotide triphosphate hydrolases"/>
    <property type="match status" value="1"/>
</dbReference>
<comment type="caution">
    <text evidence="5">The sequence shown here is derived from an EMBL/GenBank/DDBJ whole genome shotgun (WGS) entry which is preliminary data.</text>
</comment>
<dbReference type="EMBL" id="JAXOVC010000006">
    <property type="protein sequence ID" value="KAK4499800.1"/>
    <property type="molecule type" value="Genomic_DNA"/>
</dbReference>
<feature type="coiled-coil region" evidence="2">
    <location>
        <begin position="240"/>
        <end position="267"/>
    </location>
</feature>
<protein>
    <recommendedName>
        <fullName evidence="4">AIG1-type G domain-containing protein</fullName>
    </recommendedName>
</protein>
<dbReference type="InterPro" id="IPR027417">
    <property type="entry name" value="P-loop_NTPase"/>
</dbReference>
<feature type="coiled-coil region" evidence="2">
    <location>
        <begin position="298"/>
        <end position="386"/>
    </location>
</feature>
<keyword evidence="1" id="KW-0547">Nucleotide-binding</keyword>
<name>A0ABR0EFA2_ZASCE</name>
<dbReference type="SUPFAM" id="SSF52540">
    <property type="entry name" value="P-loop containing nucleoside triphosphate hydrolases"/>
    <property type="match status" value="1"/>
</dbReference>
<feature type="domain" description="AIG1-type G" evidence="4">
    <location>
        <begin position="18"/>
        <end position="114"/>
    </location>
</feature>
<keyword evidence="2" id="KW-0175">Coiled coil</keyword>